<sequence>MTTAKTKHKKRTGVIITISLVVLLVTGRLLLPYIVLNYLNKTLANMKGYRGHIEDVDIALIRGAYKIDSIYLHKVDTAKDKETPFFAASSVDLSVEWKALFHGSIVGEMIFERPMIRFTKDKVEPKQVRNDSTGFKNLLDDFMPLKVNRVEINDGEIQYKDEFSKPKVDLALTHTYAQALNLRNSYDSAALLPASLTIRADLYEGKLSLNAKLNPLADDPTFDMNADLKHTNLVKLNEFFQAYAKVDVNKGDFGLYAEVAAKKGNFAGYVKPLIQDLDVLGKEDRKDNVFQKMWEGFVGTVGEVFRNQPKDQVATKVEFKGSLKNPDTNVWSAIYNVLENAFIQALQPSIDHEINIASVDTKKEEKKNFLQKIFDKKDDKDKEKGKAEKKKEKEKKKKEKEKKKNNNKEESSNNV</sequence>
<feature type="compositionally biased region" description="Basic residues" evidence="1">
    <location>
        <begin position="392"/>
        <end position="401"/>
    </location>
</feature>
<feature type="region of interest" description="Disordered" evidence="1">
    <location>
        <begin position="377"/>
        <end position="415"/>
    </location>
</feature>
<feature type="transmembrane region" description="Helical" evidence="2">
    <location>
        <begin position="12"/>
        <end position="36"/>
    </location>
</feature>
<accession>A0A385SF89</accession>
<proteinExistence type="predicted"/>
<keyword evidence="2" id="KW-1133">Transmembrane helix</keyword>
<dbReference type="EMBL" id="CP032382">
    <property type="protein sequence ID" value="AYB29572.1"/>
    <property type="molecule type" value="Genomic_DNA"/>
</dbReference>
<protein>
    <submittedName>
        <fullName evidence="3">DUF748 domain-containing protein</fullName>
    </submittedName>
</protein>
<keyword evidence="2" id="KW-0812">Transmembrane</keyword>
<dbReference type="KEGG" id="chk:D4L85_02770"/>
<dbReference type="Proteomes" id="UP000266183">
    <property type="component" value="Chromosome"/>
</dbReference>
<evidence type="ECO:0000313" key="4">
    <source>
        <dbReference type="Proteomes" id="UP000266183"/>
    </source>
</evidence>
<evidence type="ECO:0000256" key="2">
    <source>
        <dbReference type="SAM" id="Phobius"/>
    </source>
</evidence>
<gene>
    <name evidence="3" type="ORF">D4L85_02770</name>
</gene>
<dbReference type="Pfam" id="PF05359">
    <property type="entry name" value="DUF748"/>
    <property type="match status" value="2"/>
</dbReference>
<reference evidence="4" key="1">
    <citation type="submission" date="2018-09" db="EMBL/GenBank/DDBJ databases">
        <title>Chryseolinea sp. KIS68-18 isolated from soil.</title>
        <authorList>
            <person name="Weon H.-Y."/>
            <person name="Kwon S.-W."/>
            <person name="Lee S.A."/>
        </authorList>
    </citation>
    <scope>NUCLEOTIDE SEQUENCE [LARGE SCALE GENOMIC DNA]</scope>
    <source>
        <strain evidence="4">KIS68-18</strain>
    </source>
</reference>
<organism evidence="3 4">
    <name type="scientific">Chryseolinea soli</name>
    <dbReference type="NCBI Taxonomy" id="2321403"/>
    <lineage>
        <taxon>Bacteria</taxon>
        <taxon>Pseudomonadati</taxon>
        <taxon>Bacteroidota</taxon>
        <taxon>Cytophagia</taxon>
        <taxon>Cytophagales</taxon>
        <taxon>Fulvivirgaceae</taxon>
        <taxon>Chryseolinea</taxon>
    </lineage>
</organism>
<dbReference type="OrthoDB" id="9771783at2"/>
<evidence type="ECO:0000313" key="3">
    <source>
        <dbReference type="EMBL" id="AYB29572.1"/>
    </source>
</evidence>
<name>A0A385SF89_9BACT</name>
<keyword evidence="2" id="KW-0472">Membrane</keyword>
<dbReference type="RefSeq" id="WP_119752887.1">
    <property type="nucleotide sequence ID" value="NZ_CP032382.1"/>
</dbReference>
<dbReference type="InterPro" id="IPR008023">
    <property type="entry name" value="DUF748"/>
</dbReference>
<keyword evidence="4" id="KW-1185">Reference proteome</keyword>
<dbReference type="AlphaFoldDB" id="A0A385SF89"/>
<feature type="compositionally biased region" description="Basic and acidic residues" evidence="1">
    <location>
        <begin position="402"/>
        <end position="415"/>
    </location>
</feature>
<evidence type="ECO:0000256" key="1">
    <source>
        <dbReference type="SAM" id="MobiDB-lite"/>
    </source>
</evidence>
<feature type="compositionally biased region" description="Basic and acidic residues" evidence="1">
    <location>
        <begin position="377"/>
        <end position="391"/>
    </location>
</feature>